<feature type="domain" description="VWFA" evidence="2">
    <location>
        <begin position="42"/>
        <end position="224"/>
    </location>
</feature>
<dbReference type="Proteomes" id="UP000539313">
    <property type="component" value="Unassembled WGS sequence"/>
</dbReference>
<name>A0A7W3R7I5_9ACTN</name>
<dbReference type="InterPro" id="IPR036465">
    <property type="entry name" value="vWFA_dom_sf"/>
</dbReference>
<gene>
    <name evidence="3" type="ORF">HNR21_001282</name>
</gene>
<dbReference type="Pfam" id="PF13768">
    <property type="entry name" value="VWA_3"/>
    <property type="match status" value="1"/>
</dbReference>
<evidence type="ECO:0000313" key="4">
    <source>
        <dbReference type="Proteomes" id="UP000539313"/>
    </source>
</evidence>
<keyword evidence="4" id="KW-1185">Reference proteome</keyword>
<protein>
    <recommendedName>
        <fullName evidence="2">VWFA domain-containing protein</fullName>
    </recommendedName>
</protein>
<dbReference type="SUPFAM" id="SSF53300">
    <property type="entry name" value="vWA-like"/>
    <property type="match status" value="1"/>
</dbReference>
<dbReference type="Gene3D" id="2.60.40.3670">
    <property type="match status" value="1"/>
</dbReference>
<dbReference type="InterPro" id="IPR051266">
    <property type="entry name" value="CLCR"/>
</dbReference>
<organism evidence="3 4">
    <name type="scientific">Thermomonospora cellulosilytica</name>
    <dbReference type="NCBI Taxonomy" id="1411118"/>
    <lineage>
        <taxon>Bacteria</taxon>
        <taxon>Bacillati</taxon>
        <taxon>Actinomycetota</taxon>
        <taxon>Actinomycetes</taxon>
        <taxon>Streptosporangiales</taxon>
        <taxon>Thermomonosporaceae</taxon>
        <taxon>Thermomonospora</taxon>
    </lineage>
</organism>
<dbReference type="AlphaFoldDB" id="A0A7W3R7I5"/>
<proteinExistence type="predicted"/>
<dbReference type="PANTHER" id="PTHR10579:SF43">
    <property type="entry name" value="ZINC FINGER (C3HC4-TYPE RING FINGER) FAMILY PROTEIN"/>
    <property type="match status" value="1"/>
</dbReference>
<dbReference type="PANTHER" id="PTHR10579">
    <property type="entry name" value="CALCIUM-ACTIVATED CHLORIDE CHANNEL REGULATOR"/>
    <property type="match status" value="1"/>
</dbReference>
<dbReference type="PROSITE" id="PS50234">
    <property type="entry name" value="VWFA"/>
    <property type="match status" value="1"/>
</dbReference>
<dbReference type="Pfam" id="PF18571">
    <property type="entry name" value="VWA_3_C"/>
    <property type="match status" value="1"/>
</dbReference>
<dbReference type="SMART" id="SM00327">
    <property type="entry name" value="VWA"/>
    <property type="match status" value="1"/>
</dbReference>
<reference evidence="3 4" key="1">
    <citation type="submission" date="2020-08" db="EMBL/GenBank/DDBJ databases">
        <title>Sequencing the genomes of 1000 actinobacteria strains.</title>
        <authorList>
            <person name="Klenk H.-P."/>
        </authorList>
    </citation>
    <scope>NUCLEOTIDE SEQUENCE [LARGE SCALE GENOMIC DNA]</scope>
    <source>
        <strain evidence="3 4">DSM 45823</strain>
    </source>
</reference>
<dbReference type="InterPro" id="IPR041176">
    <property type="entry name" value="VWA_3_C"/>
</dbReference>
<dbReference type="CDD" id="cd00198">
    <property type="entry name" value="vWFA"/>
    <property type="match status" value="1"/>
</dbReference>
<dbReference type="RefSeq" id="WP_119726508.1">
    <property type="nucleotide sequence ID" value="NZ_JACJII010000001.1"/>
</dbReference>
<dbReference type="Gene3D" id="3.40.50.410">
    <property type="entry name" value="von Willebrand factor, type A domain"/>
    <property type="match status" value="1"/>
</dbReference>
<dbReference type="InterPro" id="IPR002035">
    <property type="entry name" value="VWF_A"/>
</dbReference>
<accession>A0A7W3R7I5</accession>
<feature type="region of interest" description="Disordered" evidence="1">
    <location>
        <begin position="409"/>
        <end position="429"/>
    </location>
</feature>
<evidence type="ECO:0000313" key="3">
    <source>
        <dbReference type="EMBL" id="MBA9002400.1"/>
    </source>
</evidence>
<evidence type="ECO:0000256" key="1">
    <source>
        <dbReference type="SAM" id="MobiDB-lite"/>
    </source>
</evidence>
<dbReference type="EMBL" id="JACJII010000001">
    <property type="protein sequence ID" value="MBA9002400.1"/>
    <property type="molecule type" value="Genomic_DNA"/>
</dbReference>
<dbReference type="Gene3D" id="1.20.120.1690">
    <property type="match status" value="1"/>
</dbReference>
<comment type="caution">
    <text evidence="3">The sequence shown here is derived from an EMBL/GenBank/DDBJ whole genome shotgun (WGS) entry which is preliminary data.</text>
</comment>
<evidence type="ECO:0000259" key="2">
    <source>
        <dbReference type="PROSITE" id="PS50234"/>
    </source>
</evidence>
<sequence>MPEFTIKVDQNRYLPEGGREVHAIVTVEATGAGPAASGAPAAEVIIIDTSGSMSFDGKMAEAKRAAKAAVDALRDGVHFAVVAGFNFARPVYPADETLAVVSPRTRQEAKAAIGRLDAAGGTAIGSWLRMAHKLMSRHGAGVRHAILLTDGKNQHETAAELDAALAAVDGGFVCDCRGVGTDWEVAELRKIASAMLGGVDIVADPRDLEADFRAMAEKAMGKAVADVALRVWTPQNGVLKFVKQVAPSLEDLTDRRVESAPQSGDYPTGSWGDEIRDYHVCVQVPPGEVGRQMRAAWIKLVAPDGAGGEQVLATGNVLAEWTDDEAKSTQINPRVAGYTGQAELAEAIQEGLAARREGDLDTATARLGRAVVLARQAGNEQIERLLDRVVDVVDPATGTVRLKKNVDKADEMSLDTRSTKTVRTRKDGG</sequence>